<evidence type="ECO:0000313" key="1">
    <source>
        <dbReference type="EMBL" id="KAG8631218.1"/>
    </source>
</evidence>
<sequence>MADSSDANLGLQHPYDINQRHDVFAVHTGINSDVPEGWFDPQWDYSPQSTDFKLSLPIALGISAVDGSIGVDASVTVHHEPSAPWHALDTNRNTLIDPCAGGVREGQSILMPAQTQVDDSTNMSGAQHGLSVNHPHDHVIDTTTQASTHDRWVNPPWIITPDQSQRISSFPASTMPGQPLMYHDITPLHQTPSILVNVPTTTQVPCATILSSSRPTAEAQVVSVDHAANPPFGMTGGQLSVNALATIADGDSMQPPRGIKRSVGNMYVNAEICRPSDGKRRAVCFVGQADSGIAKARRVQLQLQRDIEKCLDYWGYEFQAEEYLETSTRNATKLKYRHGPGKRAWNEVVRAYQRWLPNACTSIPDISWPELPPIHDELQAGTLGLCHDVWYAVSQSLKTLVTFPSKKFDLEYHGLIAGSKSREPVVLHKIRKSGTWDPSKMPRRTWKDLNNDRSLVDSGNDESSHLGGHHILLALYGHFVQALDVFDPMLAFTA</sequence>
<dbReference type="Proteomes" id="UP000809789">
    <property type="component" value="Unassembled WGS sequence"/>
</dbReference>
<proteinExistence type="predicted"/>
<organism evidence="1 2">
    <name type="scientific">Elsinoe batatas</name>
    <dbReference type="NCBI Taxonomy" id="2601811"/>
    <lineage>
        <taxon>Eukaryota</taxon>
        <taxon>Fungi</taxon>
        <taxon>Dikarya</taxon>
        <taxon>Ascomycota</taxon>
        <taxon>Pezizomycotina</taxon>
        <taxon>Dothideomycetes</taxon>
        <taxon>Dothideomycetidae</taxon>
        <taxon>Myriangiales</taxon>
        <taxon>Elsinoaceae</taxon>
        <taxon>Elsinoe</taxon>
    </lineage>
</organism>
<accession>A0A8K0LAT0</accession>
<dbReference type="EMBL" id="JAESVG020000001">
    <property type="protein sequence ID" value="KAG8631218.1"/>
    <property type="molecule type" value="Genomic_DNA"/>
</dbReference>
<reference evidence="1" key="1">
    <citation type="submission" date="2021-07" db="EMBL/GenBank/DDBJ databases">
        <title>Elsinoe batatas strain:CRI-CJ2 Genome sequencing and assembly.</title>
        <authorList>
            <person name="Huang L."/>
        </authorList>
    </citation>
    <scope>NUCLEOTIDE SEQUENCE</scope>
    <source>
        <strain evidence="1">CRI-CJ2</strain>
    </source>
</reference>
<name>A0A8K0LAT0_9PEZI</name>
<keyword evidence="2" id="KW-1185">Reference proteome</keyword>
<evidence type="ECO:0000313" key="2">
    <source>
        <dbReference type="Proteomes" id="UP000809789"/>
    </source>
</evidence>
<gene>
    <name evidence="1" type="ORF">KVT40_000358</name>
</gene>
<comment type="caution">
    <text evidence="1">The sequence shown here is derived from an EMBL/GenBank/DDBJ whole genome shotgun (WGS) entry which is preliminary data.</text>
</comment>
<protein>
    <submittedName>
        <fullName evidence="1">Uncharacterized protein</fullName>
    </submittedName>
</protein>
<dbReference type="AlphaFoldDB" id="A0A8K0LAT0"/>